<sequence>MSEAETAEIKGDEIQLIFDAMNAMAQGVLVHTHEEILYSNPQLADILEIPPELVRKGASFEKFIQFGIDRGDERKAPQSEIFDQATTEQVPDEGELLERSTPGGKIIQISVKPGRGGKRVTTYSDVTQDRARERDLAEARSDALKAEQAKSEFLANMSHEIRTPMNGVMGMAELLAKTDLDAKQAMFTDVIIKSGASLLTIINDILDFSKIDAGRMELDPAPFNLAEAIEDVATLVSSRVAEKDLELIVRVDPELPQMLVGDVGRIRQIITNLVGNAVKFTDEGHVYVNATALKPAERSTHMQGLRIAVLDTGIGLPKEDLDRIFDKFSQVDASATRKHEGTGLGLSIASSLVRLLGGTLNVESVVGEGSTFWFEIDLPVHREEKATRVPVDVTGSRVLIIDDNPVNRSILTEQIGSWKFDCAAASGGQKGIALMHAAIHRGLSIDCVVLDYQMPDMCGSDVVHAMRTDPDLSDIPIIMLTSVDETKEGRSFSSLDIQAHLTKPARSSLLLETIVQVLQDNQSGDCRSLQSPIDPTAEMAAAEIEVQRPVPQQNPVTLISDGNLDVLVCEDNDVNQMVFTQILNGMDYSFKIAGNGKEGLSLYKNLSPALILMDVSMPVMNGHEATRAIRQIEAETGGHTPIIGVTAHAIKGDMEQCIEAGMDDYLSKPISPDALAEKIEHWMIERENRRQA</sequence>
<evidence type="ECO:0000256" key="5">
    <source>
        <dbReference type="ARBA" id="ARBA00022741"/>
    </source>
</evidence>
<protein>
    <recommendedName>
        <fullName evidence="10">Sensory/regulatory protein RpfC</fullName>
        <ecNumber evidence="2">2.7.13.3</ecNumber>
    </recommendedName>
</protein>
<keyword evidence="8" id="KW-0902">Two-component regulatory system</keyword>
<dbReference type="PROSITE" id="PS50109">
    <property type="entry name" value="HIS_KIN"/>
    <property type="match status" value="1"/>
</dbReference>
<dbReference type="PRINTS" id="PR00344">
    <property type="entry name" value="BCTRLSENSOR"/>
</dbReference>
<dbReference type="Pfam" id="PF00072">
    <property type="entry name" value="Response_reg"/>
    <property type="match status" value="2"/>
</dbReference>
<dbReference type="Gene3D" id="3.30.565.10">
    <property type="entry name" value="Histidine kinase-like ATPase, C-terminal domain"/>
    <property type="match status" value="1"/>
</dbReference>
<dbReference type="InterPro" id="IPR036097">
    <property type="entry name" value="HisK_dim/P_sf"/>
</dbReference>
<dbReference type="PANTHER" id="PTHR45339:SF1">
    <property type="entry name" value="HYBRID SIGNAL TRANSDUCTION HISTIDINE KINASE J"/>
    <property type="match status" value="1"/>
</dbReference>
<dbReference type="InterPro" id="IPR036890">
    <property type="entry name" value="HATPase_C_sf"/>
</dbReference>
<dbReference type="EMBL" id="JAPJZI010000001">
    <property type="protein sequence ID" value="MDA5399407.1"/>
    <property type="molecule type" value="Genomic_DNA"/>
</dbReference>
<dbReference type="PROSITE" id="PS50110">
    <property type="entry name" value="RESPONSE_REGULATORY"/>
    <property type="match status" value="2"/>
</dbReference>
<dbReference type="CDD" id="cd00082">
    <property type="entry name" value="HisKA"/>
    <property type="match status" value="1"/>
</dbReference>
<dbReference type="InterPro" id="IPR001789">
    <property type="entry name" value="Sig_transdc_resp-reg_receiver"/>
</dbReference>
<evidence type="ECO:0000256" key="10">
    <source>
        <dbReference type="ARBA" id="ARBA00068150"/>
    </source>
</evidence>
<dbReference type="FunFam" id="3.30.565.10:FF:000010">
    <property type="entry name" value="Sensor histidine kinase RcsC"/>
    <property type="match status" value="1"/>
</dbReference>
<evidence type="ECO:0000256" key="6">
    <source>
        <dbReference type="ARBA" id="ARBA00022777"/>
    </source>
</evidence>
<dbReference type="RefSeq" id="WP_267990845.1">
    <property type="nucleotide sequence ID" value="NZ_JAPJZI010000001.1"/>
</dbReference>
<proteinExistence type="predicted"/>
<dbReference type="CDD" id="cd17546">
    <property type="entry name" value="REC_hyHK_CKI1_RcsC-like"/>
    <property type="match status" value="1"/>
</dbReference>
<name>A0A9X3UJ70_9HYPH</name>
<evidence type="ECO:0000256" key="4">
    <source>
        <dbReference type="ARBA" id="ARBA00022679"/>
    </source>
</evidence>
<dbReference type="SUPFAM" id="SSF47384">
    <property type="entry name" value="Homodimeric domain of signal transducing histidine kinase"/>
    <property type="match status" value="1"/>
</dbReference>
<dbReference type="CDD" id="cd16922">
    <property type="entry name" value="HATPase_EvgS-ArcB-TorS-like"/>
    <property type="match status" value="1"/>
</dbReference>
<comment type="catalytic activity">
    <reaction evidence="1">
        <text>ATP + protein L-histidine = ADP + protein N-phospho-L-histidine.</text>
        <dbReference type="EC" id="2.7.13.3"/>
    </reaction>
</comment>
<dbReference type="Pfam" id="PF00512">
    <property type="entry name" value="HisKA"/>
    <property type="match status" value="1"/>
</dbReference>
<evidence type="ECO:0000313" key="15">
    <source>
        <dbReference type="Proteomes" id="UP001151234"/>
    </source>
</evidence>
<evidence type="ECO:0000256" key="8">
    <source>
        <dbReference type="ARBA" id="ARBA00023012"/>
    </source>
</evidence>
<comment type="subunit">
    <text evidence="9">At low DSF concentrations, interacts with RpfF.</text>
</comment>
<evidence type="ECO:0000313" key="14">
    <source>
        <dbReference type="EMBL" id="MDA5399407.1"/>
    </source>
</evidence>
<keyword evidence="4" id="KW-0808">Transferase</keyword>
<evidence type="ECO:0000256" key="9">
    <source>
        <dbReference type="ARBA" id="ARBA00064003"/>
    </source>
</evidence>
<feature type="modified residue" description="4-aspartylphosphate" evidence="11">
    <location>
        <position position="614"/>
    </location>
</feature>
<keyword evidence="6" id="KW-0418">Kinase</keyword>
<evidence type="ECO:0000256" key="3">
    <source>
        <dbReference type="ARBA" id="ARBA00022553"/>
    </source>
</evidence>
<dbReference type="InterPro" id="IPR003661">
    <property type="entry name" value="HisK_dim/P_dom"/>
</dbReference>
<dbReference type="FunFam" id="1.10.287.130:FF:000002">
    <property type="entry name" value="Two-component osmosensing histidine kinase"/>
    <property type="match status" value="1"/>
</dbReference>
<dbReference type="Gene3D" id="1.10.287.130">
    <property type="match status" value="1"/>
</dbReference>
<dbReference type="Gene3D" id="3.30.450.20">
    <property type="entry name" value="PAS domain"/>
    <property type="match status" value="1"/>
</dbReference>
<dbReference type="EC" id="2.7.13.3" evidence="2"/>
<evidence type="ECO:0000256" key="7">
    <source>
        <dbReference type="ARBA" id="ARBA00022840"/>
    </source>
</evidence>
<feature type="modified residue" description="4-aspartylphosphate" evidence="11">
    <location>
        <position position="451"/>
    </location>
</feature>
<keyword evidence="7" id="KW-0067">ATP-binding</keyword>
<organism evidence="14 15">
    <name type="scientific">Hoeflea prorocentri</name>
    <dbReference type="NCBI Taxonomy" id="1922333"/>
    <lineage>
        <taxon>Bacteria</taxon>
        <taxon>Pseudomonadati</taxon>
        <taxon>Pseudomonadota</taxon>
        <taxon>Alphaproteobacteria</taxon>
        <taxon>Hyphomicrobiales</taxon>
        <taxon>Rhizobiaceae</taxon>
        <taxon>Hoeflea</taxon>
    </lineage>
</organism>
<evidence type="ECO:0000259" key="13">
    <source>
        <dbReference type="PROSITE" id="PS50110"/>
    </source>
</evidence>
<dbReference type="InterPro" id="IPR011006">
    <property type="entry name" value="CheY-like_superfamily"/>
</dbReference>
<evidence type="ECO:0000259" key="12">
    <source>
        <dbReference type="PROSITE" id="PS50109"/>
    </source>
</evidence>
<dbReference type="GO" id="GO:0005524">
    <property type="term" value="F:ATP binding"/>
    <property type="evidence" value="ECO:0007669"/>
    <property type="project" value="UniProtKB-KW"/>
</dbReference>
<gene>
    <name evidence="14" type="ORF">OQ273_12565</name>
</gene>
<dbReference type="PANTHER" id="PTHR45339">
    <property type="entry name" value="HYBRID SIGNAL TRANSDUCTION HISTIDINE KINASE J"/>
    <property type="match status" value="1"/>
</dbReference>
<dbReference type="Proteomes" id="UP001151234">
    <property type="component" value="Unassembled WGS sequence"/>
</dbReference>
<dbReference type="SMART" id="SM00448">
    <property type="entry name" value="REC"/>
    <property type="match status" value="2"/>
</dbReference>
<dbReference type="Gene3D" id="3.40.50.2300">
    <property type="match status" value="2"/>
</dbReference>
<dbReference type="InterPro" id="IPR004358">
    <property type="entry name" value="Sig_transdc_His_kin-like_C"/>
</dbReference>
<evidence type="ECO:0000256" key="1">
    <source>
        <dbReference type="ARBA" id="ARBA00000085"/>
    </source>
</evidence>
<feature type="domain" description="Response regulatory" evidence="13">
    <location>
        <begin position="397"/>
        <end position="518"/>
    </location>
</feature>
<dbReference type="SUPFAM" id="SSF52172">
    <property type="entry name" value="CheY-like"/>
    <property type="match status" value="2"/>
</dbReference>
<reference evidence="14" key="1">
    <citation type="submission" date="2022-11" db="EMBL/GenBank/DDBJ databases">
        <title>Draft genome sequence of Hoeflea poritis E7-10 and Hoeflea prorocentri PM5-8, separated from scleractinian coral Porites lutea and marine dinoflagellate.</title>
        <authorList>
            <person name="Zhang G."/>
            <person name="Wei Q."/>
            <person name="Cai L."/>
        </authorList>
    </citation>
    <scope>NUCLEOTIDE SEQUENCE</scope>
    <source>
        <strain evidence="14">PM5-8</strain>
    </source>
</reference>
<comment type="caution">
    <text evidence="14">The sequence shown here is derived from an EMBL/GenBank/DDBJ whole genome shotgun (WGS) entry which is preliminary data.</text>
</comment>
<feature type="domain" description="Response regulatory" evidence="13">
    <location>
        <begin position="565"/>
        <end position="683"/>
    </location>
</feature>
<keyword evidence="15" id="KW-1185">Reference proteome</keyword>
<evidence type="ECO:0000256" key="2">
    <source>
        <dbReference type="ARBA" id="ARBA00012438"/>
    </source>
</evidence>
<evidence type="ECO:0000256" key="11">
    <source>
        <dbReference type="PROSITE-ProRule" id="PRU00169"/>
    </source>
</evidence>
<dbReference type="AlphaFoldDB" id="A0A9X3UJ70"/>
<dbReference type="InterPro" id="IPR003594">
    <property type="entry name" value="HATPase_dom"/>
</dbReference>
<dbReference type="SUPFAM" id="SSF55874">
    <property type="entry name" value="ATPase domain of HSP90 chaperone/DNA topoisomerase II/histidine kinase"/>
    <property type="match status" value="1"/>
</dbReference>
<keyword evidence="5" id="KW-0547">Nucleotide-binding</keyword>
<dbReference type="SMART" id="SM00387">
    <property type="entry name" value="HATPase_c"/>
    <property type="match status" value="1"/>
</dbReference>
<dbReference type="Pfam" id="PF12860">
    <property type="entry name" value="PAS_7"/>
    <property type="match status" value="1"/>
</dbReference>
<dbReference type="SMART" id="SM00388">
    <property type="entry name" value="HisKA"/>
    <property type="match status" value="1"/>
</dbReference>
<dbReference type="GO" id="GO:0000155">
    <property type="term" value="F:phosphorelay sensor kinase activity"/>
    <property type="evidence" value="ECO:0007669"/>
    <property type="project" value="InterPro"/>
</dbReference>
<dbReference type="Pfam" id="PF02518">
    <property type="entry name" value="HATPase_c"/>
    <property type="match status" value="1"/>
</dbReference>
<feature type="domain" description="Histidine kinase" evidence="12">
    <location>
        <begin position="156"/>
        <end position="380"/>
    </location>
</feature>
<dbReference type="CDD" id="cd00156">
    <property type="entry name" value="REC"/>
    <property type="match status" value="1"/>
</dbReference>
<dbReference type="InterPro" id="IPR005467">
    <property type="entry name" value="His_kinase_dom"/>
</dbReference>
<keyword evidence="3 11" id="KW-0597">Phosphoprotein</keyword>
<accession>A0A9X3UJ70</accession>